<evidence type="ECO:0000256" key="12">
    <source>
        <dbReference type="ARBA" id="ARBA00024688"/>
    </source>
</evidence>
<dbReference type="InterPro" id="IPR011759">
    <property type="entry name" value="Cyt_c_oxidase_su2_TM_dom"/>
</dbReference>
<evidence type="ECO:0000313" key="20">
    <source>
        <dbReference type="EMBL" id="MFD0915948.1"/>
    </source>
</evidence>
<dbReference type="EMBL" id="JBHTJV010000003">
    <property type="protein sequence ID" value="MFD0915948.1"/>
    <property type="molecule type" value="Genomic_DNA"/>
</dbReference>
<dbReference type="Pfam" id="PF00116">
    <property type="entry name" value="COX2"/>
    <property type="match status" value="1"/>
</dbReference>
<evidence type="ECO:0000259" key="19">
    <source>
        <dbReference type="PROSITE" id="PS50999"/>
    </source>
</evidence>
<evidence type="ECO:0000256" key="16">
    <source>
        <dbReference type="SAM" id="Phobius"/>
    </source>
</evidence>
<name>A0ABW3FER7_9HYPH</name>
<dbReference type="Proteomes" id="UP001597101">
    <property type="component" value="Unassembled WGS sequence"/>
</dbReference>
<evidence type="ECO:0000256" key="17">
    <source>
        <dbReference type="SAM" id="SignalP"/>
    </source>
</evidence>
<dbReference type="InterPro" id="IPR045187">
    <property type="entry name" value="CcO_II"/>
</dbReference>
<comment type="subcellular location">
    <subcellularLocation>
        <location evidence="14">Cell membrane</location>
        <topology evidence="14">Multi-pass membrane protein</topology>
    </subcellularLocation>
    <subcellularLocation>
        <location evidence="1">Membrane</location>
        <topology evidence="1">Multi-pass membrane protein</topology>
    </subcellularLocation>
</comment>
<protein>
    <recommendedName>
        <fullName evidence="15">Cytochrome c oxidase subunit 2</fullName>
        <ecNumber evidence="15">7.1.1.9</ecNumber>
    </recommendedName>
</protein>
<keyword evidence="3 14" id="KW-0813">Transport</keyword>
<feature type="transmembrane region" description="Helical" evidence="16">
    <location>
        <begin position="52"/>
        <end position="76"/>
    </location>
</feature>
<evidence type="ECO:0000256" key="1">
    <source>
        <dbReference type="ARBA" id="ARBA00004141"/>
    </source>
</evidence>
<dbReference type="NCBIfam" id="TIGR02866">
    <property type="entry name" value="CoxB"/>
    <property type="match status" value="1"/>
</dbReference>
<evidence type="ECO:0000256" key="9">
    <source>
        <dbReference type="ARBA" id="ARBA00022989"/>
    </source>
</evidence>
<accession>A0ABW3FER7</accession>
<dbReference type="PANTHER" id="PTHR22888:SF9">
    <property type="entry name" value="CYTOCHROME C OXIDASE SUBUNIT 2"/>
    <property type="match status" value="1"/>
</dbReference>
<keyword evidence="11 16" id="KW-0472">Membrane</keyword>
<comment type="caution">
    <text evidence="20">The sequence shown here is derived from an EMBL/GenBank/DDBJ whole genome shotgun (WGS) entry which is preliminary data.</text>
</comment>
<dbReference type="Pfam" id="PF02790">
    <property type="entry name" value="COX2_TM"/>
    <property type="match status" value="1"/>
</dbReference>
<evidence type="ECO:0000256" key="10">
    <source>
        <dbReference type="ARBA" id="ARBA00023008"/>
    </source>
</evidence>
<dbReference type="Gene3D" id="2.60.40.420">
    <property type="entry name" value="Cupredoxins - blue copper proteins"/>
    <property type="match status" value="1"/>
</dbReference>
<keyword evidence="10 15" id="KW-0186">Copper</keyword>
<dbReference type="PANTHER" id="PTHR22888">
    <property type="entry name" value="CYTOCHROME C OXIDASE, SUBUNIT II"/>
    <property type="match status" value="1"/>
</dbReference>
<evidence type="ECO:0000256" key="14">
    <source>
        <dbReference type="RuleBase" id="RU000456"/>
    </source>
</evidence>
<dbReference type="EC" id="7.1.1.9" evidence="15"/>
<dbReference type="Gene3D" id="1.10.287.90">
    <property type="match status" value="1"/>
</dbReference>
<evidence type="ECO:0000256" key="8">
    <source>
        <dbReference type="ARBA" id="ARBA00022982"/>
    </source>
</evidence>
<dbReference type="InterPro" id="IPR036257">
    <property type="entry name" value="Cyt_c_oxidase_su2_TM_sf"/>
</dbReference>
<keyword evidence="21" id="KW-1185">Reference proteome</keyword>
<dbReference type="PROSITE" id="PS50857">
    <property type="entry name" value="COX2_CUA"/>
    <property type="match status" value="1"/>
</dbReference>
<evidence type="ECO:0000256" key="3">
    <source>
        <dbReference type="ARBA" id="ARBA00022448"/>
    </source>
</evidence>
<dbReference type="InterPro" id="IPR002429">
    <property type="entry name" value="CcO_II-like_C"/>
</dbReference>
<dbReference type="SUPFAM" id="SSF49503">
    <property type="entry name" value="Cupredoxins"/>
    <property type="match status" value="1"/>
</dbReference>
<feature type="domain" description="Cytochrome oxidase subunit II copper A binding" evidence="18">
    <location>
        <begin position="127"/>
        <end position="278"/>
    </location>
</feature>
<keyword evidence="6 15" id="KW-0479">Metal-binding</keyword>
<evidence type="ECO:0000256" key="11">
    <source>
        <dbReference type="ARBA" id="ARBA00023136"/>
    </source>
</evidence>
<feature type="transmembrane region" description="Helical" evidence="16">
    <location>
        <begin position="97"/>
        <end position="115"/>
    </location>
</feature>
<evidence type="ECO:0000256" key="13">
    <source>
        <dbReference type="ARBA" id="ARBA00047816"/>
    </source>
</evidence>
<evidence type="ECO:0000256" key="4">
    <source>
        <dbReference type="ARBA" id="ARBA00022660"/>
    </source>
</evidence>
<comment type="catalytic activity">
    <reaction evidence="13 15">
        <text>4 Fe(II)-[cytochrome c] + O2 + 8 H(+)(in) = 4 Fe(III)-[cytochrome c] + 2 H2O + 4 H(+)(out)</text>
        <dbReference type="Rhea" id="RHEA:11436"/>
        <dbReference type="Rhea" id="RHEA-COMP:10350"/>
        <dbReference type="Rhea" id="RHEA-COMP:14399"/>
        <dbReference type="ChEBI" id="CHEBI:15377"/>
        <dbReference type="ChEBI" id="CHEBI:15378"/>
        <dbReference type="ChEBI" id="CHEBI:15379"/>
        <dbReference type="ChEBI" id="CHEBI:29033"/>
        <dbReference type="ChEBI" id="CHEBI:29034"/>
        <dbReference type="EC" id="7.1.1.9"/>
    </reaction>
</comment>
<evidence type="ECO:0000256" key="6">
    <source>
        <dbReference type="ARBA" id="ARBA00022723"/>
    </source>
</evidence>
<reference evidence="21" key="1">
    <citation type="journal article" date="2019" name="Int. J. Syst. Evol. Microbiol.">
        <title>The Global Catalogue of Microorganisms (GCM) 10K type strain sequencing project: providing services to taxonomists for standard genome sequencing and annotation.</title>
        <authorList>
            <consortium name="The Broad Institute Genomics Platform"/>
            <consortium name="The Broad Institute Genome Sequencing Center for Infectious Disease"/>
            <person name="Wu L."/>
            <person name="Ma J."/>
        </authorList>
    </citation>
    <scope>NUCLEOTIDE SEQUENCE [LARGE SCALE GENOMIC DNA]</scope>
    <source>
        <strain evidence="21">CCUG 60023</strain>
    </source>
</reference>
<dbReference type="InterPro" id="IPR001505">
    <property type="entry name" value="Copper_CuA"/>
</dbReference>
<keyword evidence="7" id="KW-1278">Translocase</keyword>
<comment type="function">
    <text evidence="12 15">Subunits I and II form the functional core of the enzyme complex. Electrons originating in cytochrome c are transferred via heme a and Cu(A) to the binuclear center formed by heme a3 and Cu(B).</text>
</comment>
<keyword evidence="17" id="KW-0732">Signal</keyword>
<evidence type="ECO:0000256" key="5">
    <source>
        <dbReference type="ARBA" id="ARBA00022692"/>
    </source>
</evidence>
<keyword evidence="5 14" id="KW-0812">Transmembrane</keyword>
<feature type="domain" description="Cytochrome oxidase subunit II transmembrane region profile" evidence="19">
    <location>
        <begin position="30"/>
        <end position="125"/>
    </location>
</feature>
<keyword evidence="9 16" id="KW-1133">Transmembrane helix</keyword>
<dbReference type="PROSITE" id="PS00078">
    <property type="entry name" value="COX2"/>
    <property type="match status" value="1"/>
</dbReference>
<evidence type="ECO:0000256" key="15">
    <source>
        <dbReference type="RuleBase" id="RU004024"/>
    </source>
</evidence>
<dbReference type="InterPro" id="IPR014222">
    <property type="entry name" value="Cyt_c_oxidase_su2"/>
</dbReference>
<evidence type="ECO:0000259" key="18">
    <source>
        <dbReference type="PROSITE" id="PS50857"/>
    </source>
</evidence>
<dbReference type="PRINTS" id="PR01166">
    <property type="entry name" value="CYCOXIDASEII"/>
</dbReference>
<sequence length="312" mass="34534">MHNPTAKLGRLFGATALFSTFVATAAQAAQPTDWQIWHQTPGSSGMEDILSFSWLTLYVIVPITLFVMGLLAYVVVKFSAKANPTPSKVTHNTTIEVIWTVGPILVLLILAIPSFKLLESQFNPPEEPSITIKATGYQWYWNYEYQGEQEVSFDSRPIGSEEIAGSKEAALKERTDLGKTDLKVYPNLLAVDNEVVVPVGKVVRVLVTAGDVIHNWAMPAFGKKMDGYPGRLNETFFQPLREGIYYGQCSELCGKYHAFMPIGVRVVSQEQYDAWLARAAEDVGAANQELKASIELQNDKIKVADNKAQSND</sequence>
<keyword evidence="8 14" id="KW-0249">Electron transport</keyword>
<dbReference type="InterPro" id="IPR008972">
    <property type="entry name" value="Cupredoxin"/>
</dbReference>
<organism evidence="20 21">
    <name type="scientific">Pseudahrensia aquimaris</name>
    <dbReference type="NCBI Taxonomy" id="744461"/>
    <lineage>
        <taxon>Bacteria</taxon>
        <taxon>Pseudomonadati</taxon>
        <taxon>Pseudomonadota</taxon>
        <taxon>Alphaproteobacteria</taxon>
        <taxon>Hyphomicrobiales</taxon>
        <taxon>Ahrensiaceae</taxon>
        <taxon>Pseudahrensia</taxon>
    </lineage>
</organism>
<gene>
    <name evidence="20" type="primary">coxB</name>
    <name evidence="20" type="ORF">ACFQ14_05970</name>
</gene>
<keyword evidence="4 14" id="KW-0679">Respiratory chain</keyword>
<evidence type="ECO:0000256" key="2">
    <source>
        <dbReference type="ARBA" id="ARBA00007866"/>
    </source>
</evidence>
<dbReference type="SUPFAM" id="SSF81464">
    <property type="entry name" value="Cytochrome c oxidase subunit II-like, transmembrane region"/>
    <property type="match status" value="1"/>
</dbReference>
<dbReference type="RefSeq" id="WP_377212082.1">
    <property type="nucleotide sequence ID" value="NZ_JBHTJV010000003.1"/>
</dbReference>
<feature type="signal peptide" evidence="17">
    <location>
        <begin position="1"/>
        <end position="28"/>
    </location>
</feature>
<dbReference type="PROSITE" id="PS50999">
    <property type="entry name" value="COX2_TM"/>
    <property type="match status" value="1"/>
</dbReference>
<comment type="cofactor">
    <cofactor evidence="15">
        <name>Cu cation</name>
        <dbReference type="ChEBI" id="CHEBI:23378"/>
    </cofactor>
    <text evidence="15">Binds a copper A center.</text>
</comment>
<comment type="similarity">
    <text evidence="2 14">Belongs to the cytochrome c oxidase subunit 2 family.</text>
</comment>
<evidence type="ECO:0000256" key="7">
    <source>
        <dbReference type="ARBA" id="ARBA00022967"/>
    </source>
</evidence>
<feature type="chain" id="PRO_5045143125" description="Cytochrome c oxidase subunit 2" evidence="17">
    <location>
        <begin position="29"/>
        <end position="312"/>
    </location>
</feature>
<evidence type="ECO:0000313" key="21">
    <source>
        <dbReference type="Proteomes" id="UP001597101"/>
    </source>
</evidence>
<proteinExistence type="inferred from homology"/>